<dbReference type="PANTHER" id="PTHR47706:SF2">
    <property type="entry name" value="ISOFLAVONE REDUCTASE FAMILY PROTEIN (AFU_ORTHOLOGUE AFUA_2G05290)"/>
    <property type="match status" value="1"/>
</dbReference>
<dbReference type="PANTHER" id="PTHR47706">
    <property type="entry name" value="NMRA-LIKE FAMILY PROTEIN"/>
    <property type="match status" value="1"/>
</dbReference>
<dbReference type="InterPro" id="IPR036291">
    <property type="entry name" value="NAD(P)-bd_dom_sf"/>
</dbReference>
<keyword evidence="1" id="KW-0521">NADP</keyword>
<proteinExistence type="predicted"/>
<evidence type="ECO:0000259" key="3">
    <source>
        <dbReference type="Pfam" id="PF05368"/>
    </source>
</evidence>
<gene>
    <name evidence="4" type="ORF">B0A50_06675</name>
</gene>
<dbReference type="InterPro" id="IPR008030">
    <property type="entry name" value="NmrA-like"/>
</dbReference>
<reference evidence="4 5" key="1">
    <citation type="submission" date="2017-03" db="EMBL/GenBank/DDBJ databases">
        <title>Genomes of endolithic fungi from Antarctica.</title>
        <authorList>
            <person name="Coleine C."/>
            <person name="Masonjones S."/>
            <person name="Stajich J.E."/>
        </authorList>
    </citation>
    <scope>NUCLEOTIDE SEQUENCE [LARGE SCALE GENOMIC DNA]</scope>
    <source>
        <strain evidence="4 5">CCFEE 6315</strain>
    </source>
</reference>
<evidence type="ECO:0000256" key="1">
    <source>
        <dbReference type="ARBA" id="ARBA00022857"/>
    </source>
</evidence>
<keyword evidence="2" id="KW-0560">Oxidoreductase</keyword>
<dbReference type="InterPro" id="IPR051609">
    <property type="entry name" value="NmrA/Isoflavone_reductase-like"/>
</dbReference>
<evidence type="ECO:0000313" key="4">
    <source>
        <dbReference type="EMBL" id="TKA24518.1"/>
    </source>
</evidence>
<dbReference type="EMBL" id="NAJL01000043">
    <property type="protein sequence ID" value="TKA24518.1"/>
    <property type="molecule type" value="Genomic_DNA"/>
</dbReference>
<dbReference type="Pfam" id="PF05368">
    <property type="entry name" value="NmrA"/>
    <property type="match status" value="1"/>
</dbReference>
<keyword evidence="5" id="KW-1185">Reference proteome</keyword>
<accession>A0A4U0TQY2</accession>
<dbReference type="SUPFAM" id="SSF51735">
    <property type="entry name" value="NAD(P)-binding Rossmann-fold domains"/>
    <property type="match status" value="1"/>
</dbReference>
<evidence type="ECO:0000313" key="5">
    <source>
        <dbReference type="Proteomes" id="UP000308549"/>
    </source>
</evidence>
<comment type="caution">
    <text evidence="4">The sequence shown here is derived from an EMBL/GenBank/DDBJ whole genome shotgun (WGS) entry which is preliminary data.</text>
</comment>
<feature type="domain" description="NmrA-like" evidence="3">
    <location>
        <begin position="33"/>
        <end position="268"/>
    </location>
</feature>
<dbReference type="Gene3D" id="3.90.25.10">
    <property type="entry name" value="UDP-galactose 4-epimerase, domain 1"/>
    <property type="match status" value="1"/>
</dbReference>
<sequence length="316" mass="34987">MLRTFHHLNSLRPEQDRHALVLLSRSPQPEWSARGIDVRPVDYTSHTSLVAALSNVHTLCSVIGGSASALQHAQLALLAAAQEAGVQRFAPSEYAGLGYDNIDLYQPKALVWTACLEAREAAGLECTRINCGLFMSLLATGTPKPPTEVGKREGAETGEEEALAGLRPWNFVLNMKAGTADLPGDGTAPVAWTDMRDVAVFVYEALSLPSWPENLNLRGSLQSFRQILAIVEKVQDRRFLVRENPLEDLRAMAKDPEKTFYNQVRAALAEGYGDVSDNLNQRYPDIKPVSCEEFVEKWWGGVELGESKWEEDQSFM</sequence>
<organism evidence="4 5">
    <name type="scientific">Salinomyces thailandicus</name>
    <dbReference type="NCBI Taxonomy" id="706561"/>
    <lineage>
        <taxon>Eukaryota</taxon>
        <taxon>Fungi</taxon>
        <taxon>Dikarya</taxon>
        <taxon>Ascomycota</taxon>
        <taxon>Pezizomycotina</taxon>
        <taxon>Dothideomycetes</taxon>
        <taxon>Dothideomycetidae</taxon>
        <taxon>Mycosphaerellales</taxon>
        <taxon>Teratosphaeriaceae</taxon>
        <taxon>Salinomyces</taxon>
    </lineage>
</organism>
<dbReference type="Proteomes" id="UP000308549">
    <property type="component" value="Unassembled WGS sequence"/>
</dbReference>
<dbReference type="AlphaFoldDB" id="A0A4U0TQY2"/>
<name>A0A4U0TQY2_9PEZI</name>
<dbReference type="Gene3D" id="3.40.50.720">
    <property type="entry name" value="NAD(P)-binding Rossmann-like Domain"/>
    <property type="match status" value="1"/>
</dbReference>
<dbReference type="OrthoDB" id="10000533at2759"/>
<protein>
    <recommendedName>
        <fullName evidence="3">NmrA-like domain-containing protein</fullName>
    </recommendedName>
</protein>
<dbReference type="GO" id="GO:0016491">
    <property type="term" value="F:oxidoreductase activity"/>
    <property type="evidence" value="ECO:0007669"/>
    <property type="project" value="UniProtKB-KW"/>
</dbReference>
<evidence type="ECO:0000256" key="2">
    <source>
        <dbReference type="ARBA" id="ARBA00023002"/>
    </source>
</evidence>